<dbReference type="InterPro" id="IPR000073">
    <property type="entry name" value="AB_hydrolase_1"/>
</dbReference>
<evidence type="ECO:0000313" key="4">
    <source>
        <dbReference type="Proteomes" id="UP001305606"/>
    </source>
</evidence>
<evidence type="ECO:0000259" key="2">
    <source>
        <dbReference type="Pfam" id="PF00561"/>
    </source>
</evidence>
<accession>A0ABY9UNM1</accession>
<name>A0ABY9UNM1_9ACTN</name>
<protein>
    <submittedName>
        <fullName evidence="3">Alpha/beta fold hydrolase</fullName>
    </submittedName>
</protein>
<dbReference type="Pfam" id="PF00561">
    <property type="entry name" value="Abhydrolase_1"/>
    <property type="match status" value="1"/>
</dbReference>
<dbReference type="Gene3D" id="3.40.50.1820">
    <property type="entry name" value="alpha/beta hydrolase"/>
    <property type="match status" value="1"/>
</dbReference>
<dbReference type="SUPFAM" id="SSF53474">
    <property type="entry name" value="alpha/beta-Hydrolases"/>
    <property type="match status" value="1"/>
</dbReference>
<organism evidence="3 4">
    <name type="scientific">Streptomyces luomodiensis</name>
    <dbReference type="NCBI Taxonomy" id="3026192"/>
    <lineage>
        <taxon>Bacteria</taxon>
        <taxon>Bacillati</taxon>
        <taxon>Actinomycetota</taxon>
        <taxon>Actinomycetes</taxon>
        <taxon>Kitasatosporales</taxon>
        <taxon>Streptomycetaceae</taxon>
        <taxon>Streptomyces</taxon>
    </lineage>
</organism>
<feature type="domain" description="AB hydrolase-1" evidence="2">
    <location>
        <begin position="21"/>
        <end position="253"/>
    </location>
</feature>
<dbReference type="InterPro" id="IPR050471">
    <property type="entry name" value="AB_hydrolase"/>
</dbReference>
<dbReference type="Proteomes" id="UP001305606">
    <property type="component" value="Chromosome"/>
</dbReference>
<keyword evidence="3" id="KW-0378">Hydrolase</keyword>
<dbReference type="PANTHER" id="PTHR43433">
    <property type="entry name" value="HYDROLASE, ALPHA/BETA FOLD FAMILY PROTEIN"/>
    <property type="match status" value="1"/>
</dbReference>
<keyword evidence="1" id="KW-0560">Oxidoreductase</keyword>
<dbReference type="GO" id="GO:0016787">
    <property type="term" value="F:hydrolase activity"/>
    <property type="evidence" value="ECO:0007669"/>
    <property type="project" value="UniProtKB-KW"/>
</dbReference>
<reference evidence="3 4" key="1">
    <citation type="submission" date="2023-02" db="EMBL/GenBank/DDBJ databases">
        <title>Streptomyces sp. SCA4-21 with antifungal activity against Fusarium oxysporum f. sp. cubense, Streptomyces sp. SCA2-17 with antifungal activity against Fusarium oxysporum f. sp. cubense.</title>
        <authorList>
            <person name="Qi D."/>
        </authorList>
    </citation>
    <scope>NUCLEOTIDE SEQUENCE [LARGE SCALE GENOMIC DNA]</scope>
    <source>
        <strain evidence="3 4">SCA4-21</strain>
    </source>
</reference>
<gene>
    <name evidence="3" type="ORF">PS467_01820</name>
</gene>
<proteinExistence type="predicted"/>
<sequence>MPVVHVNGIQLHYDDTGAGEPVLMIQGTGGGRTVWELHQVPALTAVGFRVITFDNRGIPPTSECPGGFTLQDMVGDVAGLIEHLGIGPCRIVGTSLGAFIAQELALSRPDLVRQAVLMATRGRTDALRAAITRAEIDLYDAGLDLPVRYAAVMRALKSLSPRTLDDDAAMADWLDLFELSAGPGPGQRAQMEVSKLDRRLDAYRGIRVPCQVIAFADDLITPPHLAREVADAIPGARYELIDGCGHYGYLEDPAAVNKAIVEFFTGAAAR</sequence>
<evidence type="ECO:0000313" key="3">
    <source>
        <dbReference type="EMBL" id="WNE94146.1"/>
    </source>
</evidence>
<evidence type="ECO:0000256" key="1">
    <source>
        <dbReference type="ARBA" id="ARBA00022559"/>
    </source>
</evidence>
<dbReference type="RefSeq" id="WP_311033637.1">
    <property type="nucleotide sequence ID" value="NZ_CP117522.1"/>
</dbReference>
<dbReference type="InterPro" id="IPR000639">
    <property type="entry name" value="Epox_hydrolase-like"/>
</dbReference>
<dbReference type="PRINTS" id="PR00412">
    <property type="entry name" value="EPOXHYDRLASE"/>
</dbReference>
<dbReference type="InterPro" id="IPR029058">
    <property type="entry name" value="AB_hydrolase_fold"/>
</dbReference>
<dbReference type="PANTHER" id="PTHR43433:SF5">
    <property type="entry name" value="AB HYDROLASE-1 DOMAIN-CONTAINING PROTEIN"/>
    <property type="match status" value="1"/>
</dbReference>
<keyword evidence="1" id="KW-0575">Peroxidase</keyword>
<dbReference type="EMBL" id="CP117522">
    <property type="protein sequence ID" value="WNE94146.1"/>
    <property type="molecule type" value="Genomic_DNA"/>
</dbReference>
<keyword evidence="4" id="KW-1185">Reference proteome</keyword>